<evidence type="ECO:0000256" key="2">
    <source>
        <dbReference type="ARBA" id="ARBA00022729"/>
    </source>
</evidence>
<dbReference type="SUPFAM" id="SSF54556">
    <property type="entry name" value="Chitinase insertion domain"/>
    <property type="match status" value="1"/>
</dbReference>
<keyword evidence="3" id="KW-0378">Hydrolase</keyword>
<evidence type="ECO:0000313" key="7">
    <source>
        <dbReference type="EMBL" id="KAL1205248.1"/>
    </source>
</evidence>
<dbReference type="FunFam" id="3.10.50.10:FF:000003">
    <property type="entry name" value="Class V chitinase CHIT5b"/>
    <property type="match status" value="1"/>
</dbReference>
<keyword evidence="2" id="KW-0732">Signal</keyword>
<dbReference type="Proteomes" id="UP001558713">
    <property type="component" value="Unassembled WGS sequence"/>
</dbReference>
<keyword evidence="4" id="KW-0325">Glycoprotein</keyword>
<dbReference type="Gene3D" id="3.10.50.10">
    <property type="match status" value="1"/>
</dbReference>
<dbReference type="InterPro" id="IPR017853">
    <property type="entry name" value="GH"/>
</dbReference>
<dbReference type="Pfam" id="PF00704">
    <property type="entry name" value="Glyco_hydro_18"/>
    <property type="match status" value="1"/>
</dbReference>
<evidence type="ECO:0000256" key="4">
    <source>
        <dbReference type="ARBA" id="ARBA00023180"/>
    </source>
</evidence>
<dbReference type="InterPro" id="IPR029070">
    <property type="entry name" value="Chitinase_insertion_sf"/>
</dbReference>
<dbReference type="PANTHER" id="PTHR11177:SF393">
    <property type="entry name" value="CHITINASE-LIKE PROTEIN-RELATED"/>
    <property type="match status" value="1"/>
</dbReference>
<comment type="similarity">
    <text evidence="1">Belongs to the glycosyl hydrolase 18 family. Chitinase class V subfamily.</text>
</comment>
<evidence type="ECO:0000259" key="6">
    <source>
        <dbReference type="PROSITE" id="PS51910"/>
    </source>
</evidence>
<evidence type="ECO:0000256" key="1">
    <source>
        <dbReference type="ARBA" id="ARBA00008682"/>
    </source>
</evidence>
<evidence type="ECO:0000256" key="5">
    <source>
        <dbReference type="ARBA" id="ARBA00023295"/>
    </source>
</evidence>
<dbReference type="AlphaFoldDB" id="A0ABD1AEM9"/>
<protein>
    <submittedName>
        <fullName evidence="7">Class V chitinase</fullName>
    </submittedName>
</protein>
<organism evidence="7 8">
    <name type="scientific">Cardamine amara subsp. amara</name>
    <dbReference type="NCBI Taxonomy" id="228776"/>
    <lineage>
        <taxon>Eukaryota</taxon>
        <taxon>Viridiplantae</taxon>
        <taxon>Streptophyta</taxon>
        <taxon>Embryophyta</taxon>
        <taxon>Tracheophyta</taxon>
        <taxon>Spermatophyta</taxon>
        <taxon>Magnoliopsida</taxon>
        <taxon>eudicotyledons</taxon>
        <taxon>Gunneridae</taxon>
        <taxon>Pentapetalae</taxon>
        <taxon>rosids</taxon>
        <taxon>malvids</taxon>
        <taxon>Brassicales</taxon>
        <taxon>Brassicaceae</taxon>
        <taxon>Cardamineae</taxon>
        <taxon>Cardamine</taxon>
    </lineage>
</organism>
<name>A0ABD1AEM9_CARAN</name>
<reference evidence="7 8" key="1">
    <citation type="submission" date="2024-04" db="EMBL/GenBank/DDBJ databases">
        <title>Genome assembly C_amara_ONT_v2.</title>
        <authorList>
            <person name="Yant L."/>
            <person name="Moore C."/>
            <person name="Slenker M."/>
        </authorList>
    </citation>
    <scope>NUCLEOTIDE SEQUENCE [LARGE SCALE GENOMIC DNA]</scope>
    <source>
        <tissue evidence="7">Leaf</tissue>
    </source>
</reference>
<dbReference type="PROSITE" id="PS51910">
    <property type="entry name" value="GH18_2"/>
    <property type="match status" value="1"/>
</dbReference>
<dbReference type="InterPro" id="IPR050314">
    <property type="entry name" value="Glycosyl_Hydrlase_18"/>
</dbReference>
<evidence type="ECO:0000313" key="8">
    <source>
        <dbReference type="Proteomes" id="UP001558713"/>
    </source>
</evidence>
<dbReference type="InterPro" id="IPR001223">
    <property type="entry name" value="Glyco_hydro18_cat"/>
</dbReference>
<comment type="caution">
    <text evidence="7">The sequence shown here is derived from an EMBL/GenBank/DDBJ whole genome shotgun (WGS) entry which is preliminary data.</text>
</comment>
<sequence>MTSAEITPEVKASYWYADGETEESGDTLANIDSSLFTHIFCAYADLDAHTHHVFVSSAHNFKFSGFTTSVQGGNPQVKALLSISGGKAVFKSMANKPKSRKSFIDSSILIARSMGFHGLDLAWQYPNSSEEMSDFGQLLKEWRSAVDDESNRTGNDCLLLTAAVYYTSEYNSASYPIQAIKDSLDWVNIIAYDFYTPESSTVTAAAAGLYDPTKAERTCGEFGLTHWLNAGLPEKKAVFGFSYAGWAWTLKDGKDHGYDAAAKGVAFPPDGSIDYSQIKTFITSDQATPYHDPNVVGDYCYSGKTWIAYDDTLCITAKVQYAKQKGLLGYFAWNVGADDKSVLSKAASAAWVA</sequence>
<dbReference type="InterPro" id="IPR011583">
    <property type="entry name" value="Chitinase_II/V-like_cat"/>
</dbReference>
<dbReference type="PANTHER" id="PTHR11177">
    <property type="entry name" value="CHITINASE"/>
    <property type="match status" value="1"/>
</dbReference>
<dbReference type="SMART" id="SM00636">
    <property type="entry name" value="Glyco_18"/>
    <property type="match status" value="1"/>
</dbReference>
<dbReference type="EMBL" id="JBANAX010000521">
    <property type="protein sequence ID" value="KAL1205248.1"/>
    <property type="molecule type" value="Genomic_DNA"/>
</dbReference>
<keyword evidence="8" id="KW-1185">Reference proteome</keyword>
<gene>
    <name evidence="7" type="ORF">V5N11_011531</name>
</gene>
<dbReference type="GO" id="GO:0016798">
    <property type="term" value="F:hydrolase activity, acting on glycosyl bonds"/>
    <property type="evidence" value="ECO:0007669"/>
    <property type="project" value="UniProtKB-KW"/>
</dbReference>
<dbReference type="SUPFAM" id="SSF51445">
    <property type="entry name" value="(Trans)glycosidases"/>
    <property type="match status" value="1"/>
</dbReference>
<accession>A0ABD1AEM9</accession>
<feature type="domain" description="GH18" evidence="6">
    <location>
        <begin position="9"/>
        <end position="353"/>
    </location>
</feature>
<proteinExistence type="inferred from homology"/>
<dbReference type="CDD" id="cd02879">
    <property type="entry name" value="GH18_plant_chitinase_class_V"/>
    <property type="match status" value="1"/>
</dbReference>
<evidence type="ECO:0000256" key="3">
    <source>
        <dbReference type="ARBA" id="ARBA00022801"/>
    </source>
</evidence>
<keyword evidence="5" id="KW-0326">Glycosidase</keyword>
<dbReference type="Gene3D" id="3.20.20.80">
    <property type="entry name" value="Glycosidases"/>
    <property type="match status" value="1"/>
</dbReference>